<evidence type="ECO:0000256" key="2">
    <source>
        <dbReference type="SAM" id="MobiDB-lite"/>
    </source>
</evidence>
<protein>
    <submittedName>
        <fullName evidence="3">Uncharacterized protein</fullName>
    </submittedName>
</protein>
<comment type="caution">
    <text evidence="3">The sequence shown here is derived from an EMBL/GenBank/DDBJ whole genome shotgun (WGS) entry which is preliminary data.</text>
</comment>
<evidence type="ECO:0000313" key="4">
    <source>
        <dbReference type="Proteomes" id="UP000674143"/>
    </source>
</evidence>
<dbReference type="InterPro" id="IPR036249">
    <property type="entry name" value="Thioredoxin-like_sf"/>
</dbReference>
<evidence type="ECO:0000313" key="3">
    <source>
        <dbReference type="EMBL" id="KAG5476160.1"/>
    </source>
</evidence>
<feature type="coiled-coil region" evidence="1">
    <location>
        <begin position="302"/>
        <end position="333"/>
    </location>
</feature>
<dbReference type="Proteomes" id="UP000674143">
    <property type="component" value="Unassembled WGS sequence"/>
</dbReference>
<dbReference type="AlphaFoldDB" id="A0A836H234"/>
<dbReference type="RefSeq" id="XP_067062393.1">
    <property type="nucleotide sequence ID" value="XM_067207090.1"/>
</dbReference>
<dbReference type="EMBL" id="JAFHLR010000026">
    <property type="protein sequence ID" value="KAG5476160.1"/>
    <property type="molecule type" value="Genomic_DNA"/>
</dbReference>
<feature type="region of interest" description="Disordered" evidence="2">
    <location>
        <begin position="157"/>
        <end position="177"/>
    </location>
</feature>
<reference evidence="4" key="1">
    <citation type="journal article" date="2021" name="Microbiol. Resour. Announc.">
        <title>LGAAP: Leishmaniinae Genome Assembly and Annotation Pipeline.</title>
        <authorList>
            <person name="Almutairi H."/>
            <person name="Urbaniak M.D."/>
            <person name="Bates M.D."/>
            <person name="Jariyapan N."/>
            <person name="Kwakye-Nuako G."/>
            <person name="Thomaz-Soccol V."/>
            <person name="Al-Salem W.S."/>
            <person name="Dillon R.J."/>
            <person name="Bates P.A."/>
            <person name="Gatherer D."/>
        </authorList>
    </citation>
    <scope>NUCLEOTIDE SEQUENCE [LARGE SCALE GENOMIC DNA]</scope>
</reference>
<dbReference type="KEGG" id="loi:92361024"/>
<keyword evidence="1" id="KW-0175">Coiled coil</keyword>
<name>A0A836H234_9TRYP</name>
<dbReference type="SUPFAM" id="SSF52833">
    <property type="entry name" value="Thioredoxin-like"/>
    <property type="match status" value="1"/>
</dbReference>
<feature type="compositionally biased region" description="Low complexity" evidence="2">
    <location>
        <begin position="157"/>
        <end position="169"/>
    </location>
</feature>
<accession>A0A836H234</accession>
<keyword evidence="4" id="KW-1185">Reference proteome</keyword>
<sequence>MLLNLCRRAHVPIDDTGLRGAARAWQRSAAAFAGLLGTSSSPSSPSLRARVGRRGGALGSTPQLCNATRCLSHVTNAANFETEVLQSQQAICLIYYIANSNCAAYLAVAEKLVDSMNAQTTGLDASASTSSRGSDPAKVASPGLAVVVNATQVPEAADGSASSLTSSSAPTPVRTEKPKKMEWLKLCTINADENRNLASAFSVQRAKLPITYFVMQGTIVDKVVGHVAEARLSSILIRFLAHYQKEMNIDLLARQKTSSGTSSASASPLPSAATADLLSGTSTTFLQDKIMNALVGADMIQLPEEAEKLDGLRRTLQEAKKKAHSELQELHKQLGMDRRRLTDSEMQAHYFNAPQFHALGVLCALEALYLARSHATLGDVARANVDWARRAVQKDFEAIQSDPALRRVLALVDANLVRGELRTAVMLAAQDANRLGSILAAMDTDDASSVQRRDALREMEALIAGQRQYCLDMLRIIDANIDTRTPDDIDFPSAVVDQLFELLKSNLKLSRTRLSQSSCAAGSHAPDASSDEVRMKDLADGKAVDSAAKRVMTAQARVPQVRTLIMCLLQLYSTDPKSQEARSRLASLMY</sequence>
<proteinExistence type="predicted"/>
<gene>
    <name evidence="3" type="ORF">LSCM4_05119</name>
</gene>
<dbReference type="GeneID" id="92361024"/>
<reference evidence="4" key="2">
    <citation type="journal article" date="2021" name="Sci. Data">
        <title>Chromosome-scale genome sequencing, assembly and annotation of six genomes from subfamily Leishmaniinae.</title>
        <authorList>
            <person name="Almutairi H."/>
            <person name="Urbaniak M.D."/>
            <person name="Bates M.D."/>
            <person name="Jariyapan N."/>
            <person name="Kwakye-Nuako G."/>
            <person name="Thomaz Soccol V."/>
            <person name="Al-Salem W.S."/>
            <person name="Dillon R.J."/>
            <person name="Bates P.A."/>
            <person name="Gatherer D."/>
        </authorList>
    </citation>
    <scope>NUCLEOTIDE SEQUENCE [LARGE SCALE GENOMIC DNA]</scope>
</reference>
<organism evidence="3 4">
    <name type="scientific">Leishmania orientalis</name>
    <dbReference type="NCBI Taxonomy" id="2249476"/>
    <lineage>
        <taxon>Eukaryota</taxon>
        <taxon>Discoba</taxon>
        <taxon>Euglenozoa</taxon>
        <taxon>Kinetoplastea</taxon>
        <taxon>Metakinetoplastina</taxon>
        <taxon>Trypanosomatida</taxon>
        <taxon>Trypanosomatidae</taxon>
        <taxon>Leishmaniinae</taxon>
        <taxon>Leishmania</taxon>
    </lineage>
</organism>
<evidence type="ECO:0000256" key="1">
    <source>
        <dbReference type="SAM" id="Coils"/>
    </source>
</evidence>